<evidence type="ECO:0000256" key="1">
    <source>
        <dbReference type="ARBA" id="ARBA00004123"/>
    </source>
</evidence>
<evidence type="ECO:0000256" key="4">
    <source>
        <dbReference type="ARBA" id="ARBA00022737"/>
    </source>
</evidence>
<dbReference type="GO" id="GO:0000978">
    <property type="term" value="F:RNA polymerase II cis-regulatory region sequence-specific DNA binding"/>
    <property type="evidence" value="ECO:0007669"/>
    <property type="project" value="TreeGrafter"/>
</dbReference>
<evidence type="ECO:0000256" key="7">
    <source>
        <dbReference type="ARBA" id="ARBA00023015"/>
    </source>
</evidence>
<gene>
    <name evidence="13" type="ORF">HPB51_000202</name>
</gene>
<dbReference type="GO" id="GO:0005634">
    <property type="term" value="C:nucleus"/>
    <property type="evidence" value="ECO:0007669"/>
    <property type="project" value="UniProtKB-SubCell"/>
</dbReference>
<dbReference type="FunFam" id="3.30.160.60:FF:000848">
    <property type="entry name" value="Zinc finger protein 35"/>
    <property type="match status" value="1"/>
</dbReference>
<dbReference type="InterPro" id="IPR013087">
    <property type="entry name" value="Znf_C2H2_type"/>
</dbReference>
<comment type="caution">
    <text evidence="13">The sequence shown here is derived from an EMBL/GenBank/DDBJ whole genome shotgun (WGS) entry which is preliminary data.</text>
</comment>
<evidence type="ECO:0000256" key="2">
    <source>
        <dbReference type="ARBA" id="ARBA00006991"/>
    </source>
</evidence>
<dbReference type="PANTHER" id="PTHR23235:SF142">
    <property type="entry name" value="ZINC FINGER PROTEIN 384"/>
    <property type="match status" value="1"/>
</dbReference>
<dbReference type="SMART" id="SM00355">
    <property type="entry name" value="ZnF_C2H2"/>
    <property type="match status" value="4"/>
</dbReference>
<feature type="domain" description="C2H2-type" evidence="12">
    <location>
        <begin position="173"/>
        <end position="200"/>
    </location>
</feature>
<dbReference type="GO" id="GO:0000981">
    <property type="term" value="F:DNA-binding transcription factor activity, RNA polymerase II-specific"/>
    <property type="evidence" value="ECO:0007669"/>
    <property type="project" value="TreeGrafter"/>
</dbReference>
<keyword evidence="5 11" id="KW-0863">Zinc-finger</keyword>
<comment type="similarity">
    <text evidence="2">Belongs to the krueppel C2H2-type zinc-finger protein family.</text>
</comment>
<evidence type="ECO:0000256" key="11">
    <source>
        <dbReference type="PROSITE-ProRule" id="PRU00042"/>
    </source>
</evidence>
<dbReference type="AlphaFoldDB" id="A0A9J6E4B2"/>
<organism evidence="13 14">
    <name type="scientific">Rhipicephalus microplus</name>
    <name type="common">Cattle tick</name>
    <name type="synonym">Boophilus microplus</name>
    <dbReference type="NCBI Taxonomy" id="6941"/>
    <lineage>
        <taxon>Eukaryota</taxon>
        <taxon>Metazoa</taxon>
        <taxon>Ecdysozoa</taxon>
        <taxon>Arthropoda</taxon>
        <taxon>Chelicerata</taxon>
        <taxon>Arachnida</taxon>
        <taxon>Acari</taxon>
        <taxon>Parasitiformes</taxon>
        <taxon>Ixodida</taxon>
        <taxon>Ixodoidea</taxon>
        <taxon>Ixodidae</taxon>
        <taxon>Rhipicephalinae</taxon>
        <taxon>Rhipicephalus</taxon>
        <taxon>Boophilus</taxon>
    </lineage>
</organism>
<keyword evidence="8" id="KW-0238">DNA-binding</keyword>
<comment type="subcellular location">
    <subcellularLocation>
        <location evidence="1">Nucleus</location>
    </subcellularLocation>
</comment>
<dbReference type="EMBL" id="JABSTU010000005">
    <property type="protein sequence ID" value="KAH8029403.1"/>
    <property type="molecule type" value="Genomic_DNA"/>
</dbReference>
<keyword evidence="7" id="KW-0805">Transcription regulation</keyword>
<dbReference type="PANTHER" id="PTHR23235">
    <property type="entry name" value="KRUEPPEL-LIKE TRANSCRIPTION FACTOR"/>
    <property type="match status" value="1"/>
</dbReference>
<reference evidence="13" key="1">
    <citation type="journal article" date="2020" name="Cell">
        <title>Large-Scale Comparative Analyses of Tick Genomes Elucidate Their Genetic Diversity and Vector Capacities.</title>
        <authorList>
            <consortium name="Tick Genome and Microbiome Consortium (TIGMIC)"/>
            <person name="Jia N."/>
            <person name="Wang J."/>
            <person name="Shi W."/>
            <person name="Du L."/>
            <person name="Sun Y."/>
            <person name="Zhan W."/>
            <person name="Jiang J.F."/>
            <person name="Wang Q."/>
            <person name="Zhang B."/>
            <person name="Ji P."/>
            <person name="Bell-Sakyi L."/>
            <person name="Cui X.M."/>
            <person name="Yuan T.T."/>
            <person name="Jiang B.G."/>
            <person name="Yang W.F."/>
            <person name="Lam T.T."/>
            <person name="Chang Q.C."/>
            <person name="Ding S.J."/>
            <person name="Wang X.J."/>
            <person name="Zhu J.G."/>
            <person name="Ruan X.D."/>
            <person name="Zhao L."/>
            <person name="Wei J.T."/>
            <person name="Ye R.Z."/>
            <person name="Que T.C."/>
            <person name="Du C.H."/>
            <person name="Zhou Y.H."/>
            <person name="Cheng J.X."/>
            <person name="Dai P.F."/>
            <person name="Guo W.B."/>
            <person name="Han X.H."/>
            <person name="Huang E.J."/>
            <person name="Li L.F."/>
            <person name="Wei W."/>
            <person name="Gao Y.C."/>
            <person name="Liu J.Z."/>
            <person name="Shao H.Z."/>
            <person name="Wang X."/>
            <person name="Wang C.C."/>
            <person name="Yang T.C."/>
            <person name="Huo Q.B."/>
            <person name="Li W."/>
            <person name="Chen H.Y."/>
            <person name="Chen S.E."/>
            <person name="Zhou L.G."/>
            <person name="Ni X.B."/>
            <person name="Tian J.H."/>
            <person name="Sheng Y."/>
            <person name="Liu T."/>
            <person name="Pan Y.S."/>
            <person name="Xia L.Y."/>
            <person name="Li J."/>
            <person name="Zhao F."/>
            <person name="Cao W.C."/>
        </authorList>
    </citation>
    <scope>NUCLEOTIDE SEQUENCE</scope>
    <source>
        <strain evidence="13">Rmic-2018</strain>
    </source>
</reference>
<dbReference type="InterPro" id="IPR036236">
    <property type="entry name" value="Znf_C2H2_sf"/>
</dbReference>
<feature type="domain" description="C2H2-type" evidence="12">
    <location>
        <begin position="116"/>
        <end position="143"/>
    </location>
</feature>
<keyword evidence="6" id="KW-0862">Zinc</keyword>
<protein>
    <recommendedName>
        <fullName evidence="12">C2H2-type domain-containing protein</fullName>
    </recommendedName>
</protein>
<proteinExistence type="inferred from homology"/>
<evidence type="ECO:0000256" key="5">
    <source>
        <dbReference type="ARBA" id="ARBA00022771"/>
    </source>
</evidence>
<keyword evidence="9" id="KW-0804">Transcription</keyword>
<dbReference type="Gene3D" id="3.30.160.60">
    <property type="entry name" value="Classic Zinc Finger"/>
    <property type="match status" value="5"/>
</dbReference>
<feature type="domain" description="C2H2-type" evidence="12">
    <location>
        <begin position="229"/>
        <end position="256"/>
    </location>
</feature>
<evidence type="ECO:0000313" key="14">
    <source>
        <dbReference type="Proteomes" id="UP000821866"/>
    </source>
</evidence>
<evidence type="ECO:0000256" key="6">
    <source>
        <dbReference type="ARBA" id="ARBA00022833"/>
    </source>
</evidence>
<name>A0A9J6E4B2_RHIMP</name>
<dbReference type="GO" id="GO:0008270">
    <property type="term" value="F:zinc ion binding"/>
    <property type="evidence" value="ECO:0007669"/>
    <property type="project" value="UniProtKB-KW"/>
</dbReference>
<evidence type="ECO:0000259" key="12">
    <source>
        <dbReference type="PROSITE" id="PS50157"/>
    </source>
</evidence>
<sequence length="260" mass="29416">MLRVILDDINVVRSQVYFTGQQKKEDYIKKANPTERTSIPCLHVEQAPVDGSTYITCLPDRRGSISCSPEAAEVTGSSVIPCMSVTHTLAPTATSPTGLRSSLNIHLRIHTGKRPFQCHLCPRSFTQKVTLVHHVRTHTGEKPFQCRYYSATSHRRPGRPRSLLDVHTGGRVWQCLVCAYTTKYRTNMKNHERIHTGERPHKCHVCGKAFMQKGNLVTHLRIHTGERPFQCHLCHITFKQKINLATHMGTHTNSCSESTK</sequence>
<reference evidence="13" key="2">
    <citation type="submission" date="2021-09" db="EMBL/GenBank/DDBJ databases">
        <authorList>
            <person name="Jia N."/>
            <person name="Wang J."/>
            <person name="Shi W."/>
            <person name="Du L."/>
            <person name="Sun Y."/>
            <person name="Zhan W."/>
            <person name="Jiang J."/>
            <person name="Wang Q."/>
            <person name="Zhang B."/>
            <person name="Ji P."/>
            <person name="Sakyi L.B."/>
            <person name="Cui X."/>
            <person name="Yuan T."/>
            <person name="Jiang B."/>
            <person name="Yang W."/>
            <person name="Lam T.T.-Y."/>
            <person name="Chang Q."/>
            <person name="Ding S."/>
            <person name="Wang X."/>
            <person name="Zhu J."/>
            <person name="Ruan X."/>
            <person name="Zhao L."/>
            <person name="Wei J."/>
            <person name="Que T."/>
            <person name="Du C."/>
            <person name="Cheng J."/>
            <person name="Dai P."/>
            <person name="Han X."/>
            <person name="Huang E."/>
            <person name="Gao Y."/>
            <person name="Liu J."/>
            <person name="Shao H."/>
            <person name="Ye R."/>
            <person name="Li L."/>
            <person name="Wei W."/>
            <person name="Wang X."/>
            <person name="Wang C."/>
            <person name="Huo Q."/>
            <person name="Li W."/>
            <person name="Guo W."/>
            <person name="Chen H."/>
            <person name="Chen S."/>
            <person name="Zhou L."/>
            <person name="Zhou L."/>
            <person name="Ni X."/>
            <person name="Tian J."/>
            <person name="Zhou Y."/>
            <person name="Sheng Y."/>
            <person name="Liu T."/>
            <person name="Pan Y."/>
            <person name="Xia L."/>
            <person name="Li J."/>
            <person name="Zhao F."/>
            <person name="Cao W."/>
        </authorList>
    </citation>
    <scope>NUCLEOTIDE SEQUENCE</scope>
    <source>
        <strain evidence="13">Rmic-2018</strain>
        <tissue evidence="13">Larvae</tissue>
    </source>
</reference>
<dbReference type="FunFam" id="3.30.160.60:FF:002343">
    <property type="entry name" value="Zinc finger protein 33A"/>
    <property type="match status" value="1"/>
</dbReference>
<evidence type="ECO:0000313" key="13">
    <source>
        <dbReference type="EMBL" id="KAH8029403.1"/>
    </source>
</evidence>
<dbReference type="SUPFAM" id="SSF57667">
    <property type="entry name" value="beta-beta-alpha zinc fingers"/>
    <property type="match status" value="3"/>
</dbReference>
<dbReference type="FunFam" id="3.30.160.60:FF:001156">
    <property type="entry name" value="Zinc finger protein 407"/>
    <property type="match status" value="1"/>
</dbReference>
<dbReference type="PROSITE" id="PS00028">
    <property type="entry name" value="ZINC_FINGER_C2H2_1"/>
    <property type="match status" value="3"/>
</dbReference>
<evidence type="ECO:0000256" key="3">
    <source>
        <dbReference type="ARBA" id="ARBA00022723"/>
    </source>
</evidence>
<feature type="domain" description="C2H2-type" evidence="12">
    <location>
        <begin position="201"/>
        <end position="228"/>
    </location>
</feature>
<dbReference type="PROSITE" id="PS50157">
    <property type="entry name" value="ZINC_FINGER_C2H2_2"/>
    <property type="match status" value="4"/>
</dbReference>
<dbReference type="VEuPathDB" id="VectorBase:LOC119165041"/>
<dbReference type="Proteomes" id="UP000821866">
    <property type="component" value="Chromosome 3"/>
</dbReference>
<keyword evidence="14" id="KW-1185">Reference proteome</keyword>
<accession>A0A9J6E4B2</accession>
<keyword evidence="4" id="KW-0677">Repeat</keyword>
<keyword evidence="3" id="KW-0479">Metal-binding</keyword>
<evidence type="ECO:0000256" key="9">
    <source>
        <dbReference type="ARBA" id="ARBA00023163"/>
    </source>
</evidence>
<keyword evidence="10" id="KW-0539">Nucleus</keyword>
<evidence type="ECO:0000256" key="10">
    <source>
        <dbReference type="ARBA" id="ARBA00023242"/>
    </source>
</evidence>
<evidence type="ECO:0000256" key="8">
    <source>
        <dbReference type="ARBA" id="ARBA00023125"/>
    </source>
</evidence>
<dbReference type="Pfam" id="PF00096">
    <property type="entry name" value="zf-C2H2"/>
    <property type="match status" value="3"/>
</dbReference>